<accession>A0A1I7ZY62</accession>
<keyword evidence="3" id="KW-1185">Reference proteome</keyword>
<protein>
    <submittedName>
        <fullName evidence="4">Uncharacterized protein</fullName>
    </submittedName>
</protein>
<sequence>MARRRQSRKKEADRPSPQTVDLRDGLTGLMREEYANRQGIRRSIINRERKRIEEQKQLHEAQCLKALKKKKKKIKKMKKRGSKEDEPQFVRAVDIRYKRKKSGTSRSFSRAGALDYRKPVYNILDRVLTQTDVDFILDEQRVNISREERHF</sequence>
<reference evidence="4" key="1">
    <citation type="submission" date="2016-11" db="UniProtKB">
        <authorList>
            <consortium name="WormBaseParasite"/>
        </authorList>
    </citation>
    <scope>IDENTIFICATION</scope>
</reference>
<evidence type="ECO:0000256" key="2">
    <source>
        <dbReference type="SAM" id="MobiDB-lite"/>
    </source>
</evidence>
<evidence type="ECO:0000256" key="1">
    <source>
        <dbReference type="SAM" id="Coils"/>
    </source>
</evidence>
<dbReference type="Proteomes" id="UP000095287">
    <property type="component" value="Unplaced"/>
</dbReference>
<name>A0A1I7ZY62_9BILA</name>
<evidence type="ECO:0000313" key="4">
    <source>
        <dbReference type="WBParaSite" id="L893_g30781.t1"/>
    </source>
</evidence>
<feature type="coiled-coil region" evidence="1">
    <location>
        <begin position="42"/>
        <end position="84"/>
    </location>
</feature>
<dbReference type="WBParaSite" id="L893_g30781.t1">
    <property type="protein sequence ID" value="L893_g30781.t1"/>
    <property type="gene ID" value="L893_g30781"/>
</dbReference>
<evidence type="ECO:0000313" key="3">
    <source>
        <dbReference type="Proteomes" id="UP000095287"/>
    </source>
</evidence>
<proteinExistence type="predicted"/>
<feature type="region of interest" description="Disordered" evidence="2">
    <location>
        <begin position="1"/>
        <end position="23"/>
    </location>
</feature>
<organism evidence="3 4">
    <name type="scientific">Steinernema glaseri</name>
    <dbReference type="NCBI Taxonomy" id="37863"/>
    <lineage>
        <taxon>Eukaryota</taxon>
        <taxon>Metazoa</taxon>
        <taxon>Ecdysozoa</taxon>
        <taxon>Nematoda</taxon>
        <taxon>Chromadorea</taxon>
        <taxon>Rhabditida</taxon>
        <taxon>Tylenchina</taxon>
        <taxon>Panagrolaimomorpha</taxon>
        <taxon>Strongyloidoidea</taxon>
        <taxon>Steinernematidae</taxon>
        <taxon>Steinernema</taxon>
    </lineage>
</organism>
<dbReference type="AlphaFoldDB" id="A0A1I7ZY62"/>
<keyword evidence="1" id="KW-0175">Coiled coil</keyword>